<keyword evidence="2" id="KW-1185">Reference proteome</keyword>
<organism evidence="1 2">
    <name type="scientific">Haloplanus litoreus</name>
    <dbReference type="NCBI Taxonomy" id="767515"/>
    <lineage>
        <taxon>Archaea</taxon>
        <taxon>Methanobacteriati</taxon>
        <taxon>Methanobacteriota</taxon>
        <taxon>Stenosarchaea group</taxon>
        <taxon>Halobacteria</taxon>
        <taxon>Halobacteriales</taxon>
        <taxon>Haloferacaceae</taxon>
        <taxon>Haloplanus</taxon>
    </lineage>
</organism>
<proteinExistence type="predicted"/>
<name>A0ABD6A409_9EURY</name>
<dbReference type="AlphaFoldDB" id="A0ABD6A409"/>
<dbReference type="Proteomes" id="UP001596434">
    <property type="component" value="Unassembled WGS sequence"/>
</dbReference>
<comment type="caution">
    <text evidence="1">The sequence shown here is derived from an EMBL/GenBank/DDBJ whole genome shotgun (WGS) entry which is preliminary data.</text>
</comment>
<gene>
    <name evidence="1" type="ORF">ACFQKE_19730</name>
</gene>
<sequence length="208" mass="23839">MTTIRNGVDGEIDEDRLVEMGYLELQSVNTRKYYYVTPAGQDAVDRTIYSGRNDGDPFEKTVHKVYVEYTARHLRNQGLLVETYYEPMAGGMIFDVAAFLPGDGDGRTLAVIAEVVTNIRPELMIKHYDDLASFDGVRKMWVVPHTDVVHEIIRVLADTGRLQTVPHRDIENYARLSEQAFENPREWRFVGGRNLVRMVDRTDGEVDR</sequence>
<evidence type="ECO:0000313" key="2">
    <source>
        <dbReference type="Proteomes" id="UP001596434"/>
    </source>
</evidence>
<reference evidence="1 2" key="1">
    <citation type="journal article" date="2019" name="Int. J. Syst. Evol. Microbiol.">
        <title>The Global Catalogue of Microorganisms (GCM) 10K type strain sequencing project: providing services to taxonomists for standard genome sequencing and annotation.</title>
        <authorList>
            <consortium name="The Broad Institute Genomics Platform"/>
            <consortium name="The Broad Institute Genome Sequencing Center for Infectious Disease"/>
            <person name="Wu L."/>
            <person name="Ma J."/>
        </authorList>
    </citation>
    <scope>NUCLEOTIDE SEQUENCE [LARGE SCALE GENOMIC DNA]</scope>
    <source>
        <strain evidence="1 2">GX21</strain>
    </source>
</reference>
<dbReference type="EMBL" id="JBHTAT010000007">
    <property type="protein sequence ID" value="MFC7257484.1"/>
    <property type="molecule type" value="Genomic_DNA"/>
</dbReference>
<dbReference type="RefSeq" id="WP_379707227.1">
    <property type="nucleotide sequence ID" value="NZ_JBHTAT010000007.1"/>
</dbReference>
<evidence type="ECO:0000313" key="1">
    <source>
        <dbReference type="EMBL" id="MFC7257484.1"/>
    </source>
</evidence>
<protein>
    <submittedName>
        <fullName evidence="1">Uncharacterized protein</fullName>
    </submittedName>
</protein>
<accession>A0ABD6A409</accession>